<feature type="compositionally biased region" description="Low complexity" evidence="1">
    <location>
        <begin position="14"/>
        <end position="34"/>
    </location>
</feature>
<evidence type="ECO:0000256" key="2">
    <source>
        <dbReference type="SAM" id="Phobius"/>
    </source>
</evidence>
<evidence type="ECO:0000256" key="1">
    <source>
        <dbReference type="SAM" id="MobiDB-lite"/>
    </source>
</evidence>
<reference evidence="3 4" key="1">
    <citation type="submission" date="2018-10" db="EMBL/GenBank/DDBJ databases">
        <title>Isolation from cow dung.</title>
        <authorList>
            <person name="Ling L."/>
        </authorList>
    </citation>
    <scope>NUCLEOTIDE SEQUENCE [LARGE SCALE GENOMIC DNA]</scope>
    <source>
        <strain evidence="3 4">NEAU-LL90</strain>
    </source>
</reference>
<proteinExistence type="predicted"/>
<dbReference type="Gene3D" id="2.60.120.260">
    <property type="entry name" value="Galactose-binding domain-like"/>
    <property type="match status" value="1"/>
</dbReference>
<name>A0A3M2L4Q8_9NOCA</name>
<comment type="caution">
    <text evidence="3">The sequence shown here is derived from an EMBL/GenBank/DDBJ whole genome shotgun (WGS) entry which is preliminary data.</text>
</comment>
<evidence type="ECO:0000313" key="4">
    <source>
        <dbReference type="Proteomes" id="UP000279275"/>
    </source>
</evidence>
<evidence type="ECO:0000313" key="3">
    <source>
        <dbReference type="EMBL" id="RMI29508.1"/>
    </source>
</evidence>
<feature type="compositionally biased region" description="Pro residues" evidence="1">
    <location>
        <begin position="97"/>
        <end position="107"/>
    </location>
</feature>
<keyword evidence="2" id="KW-0812">Transmembrane</keyword>
<feature type="region of interest" description="Disordered" evidence="1">
    <location>
        <begin position="1"/>
        <end position="114"/>
    </location>
</feature>
<dbReference type="EMBL" id="RFFH01000014">
    <property type="protein sequence ID" value="RMI29508.1"/>
    <property type="molecule type" value="Genomic_DNA"/>
</dbReference>
<feature type="transmembrane region" description="Helical" evidence="2">
    <location>
        <begin position="123"/>
        <end position="142"/>
    </location>
</feature>
<feature type="compositionally biased region" description="Pro residues" evidence="1">
    <location>
        <begin position="45"/>
        <end position="54"/>
    </location>
</feature>
<dbReference type="InterPro" id="IPR008979">
    <property type="entry name" value="Galactose-bd-like_sf"/>
</dbReference>
<dbReference type="AlphaFoldDB" id="A0A3M2L4Q8"/>
<protein>
    <recommendedName>
        <fullName evidence="5">Discoidin domain-containing protein</fullName>
    </recommendedName>
</protein>
<accession>A0A3M2L4Q8</accession>
<keyword evidence="4" id="KW-1185">Reference proteome</keyword>
<dbReference type="Proteomes" id="UP000279275">
    <property type="component" value="Unassembled WGS sequence"/>
</dbReference>
<organism evidence="3 4">
    <name type="scientific">Nocardia stercoris</name>
    <dbReference type="NCBI Taxonomy" id="2483361"/>
    <lineage>
        <taxon>Bacteria</taxon>
        <taxon>Bacillati</taxon>
        <taxon>Actinomycetota</taxon>
        <taxon>Actinomycetes</taxon>
        <taxon>Mycobacteriales</taxon>
        <taxon>Nocardiaceae</taxon>
        <taxon>Nocardia</taxon>
    </lineage>
</organism>
<evidence type="ECO:0008006" key="5">
    <source>
        <dbReference type="Google" id="ProtNLM"/>
    </source>
</evidence>
<keyword evidence="2" id="KW-0472">Membrane</keyword>
<sequence>MLETLLADPAVGGSAAPEPAESPLPATGLGLPLLESAMGSGADPDAPPARPRPPSEGAKASERILALLSGEGGPSAAERPGQFAEFDPGRLSAESAAPPPPPEPPAAAPARPAPQGGVLRKPVVIFSIGAVLVLVVILVLALTSGGGKHQADNVAYVTAAPGPPTSAAQPVTPTAAASSTLTVKSASSHCPAGSTPGMDAFGGPGKAWTCVRAYKVDGQVLTLDLGHTYQIDSIGIVPGWDQVGTDGIDQWTKYRTVSRVSYQFDDTDTTTYTQQTLDQRQLVVTKLSPPVTASKIVLTVLASKGDPTINTVAISSIVITGH</sequence>
<keyword evidence="2" id="KW-1133">Transmembrane helix</keyword>
<dbReference type="SUPFAM" id="SSF49785">
    <property type="entry name" value="Galactose-binding domain-like"/>
    <property type="match status" value="1"/>
</dbReference>
<gene>
    <name evidence="3" type="ORF">EBN03_25890</name>
</gene>